<protein>
    <submittedName>
        <fullName evidence="2">Methyltransferase domain-containing protein</fullName>
    </submittedName>
</protein>
<dbReference type="Gene3D" id="3.40.50.150">
    <property type="entry name" value="Vaccinia Virus protein VP39"/>
    <property type="match status" value="1"/>
</dbReference>
<keyword evidence="2" id="KW-0489">Methyltransferase</keyword>
<dbReference type="EMBL" id="CP122566">
    <property type="protein sequence ID" value="WGH92526.1"/>
    <property type="molecule type" value="Genomic_DNA"/>
</dbReference>
<accession>A0AAJ6AFU1</accession>
<dbReference type="CDD" id="cd02440">
    <property type="entry name" value="AdoMet_MTases"/>
    <property type="match status" value="1"/>
</dbReference>
<keyword evidence="2" id="KW-0808">Transferase</keyword>
<dbReference type="InterPro" id="IPR041698">
    <property type="entry name" value="Methyltransf_25"/>
</dbReference>
<proteinExistence type="predicted"/>
<evidence type="ECO:0000313" key="3">
    <source>
        <dbReference type="Proteomes" id="UP001224674"/>
    </source>
</evidence>
<name>A0AAJ6AFU1_9MICC</name>
<sequence length="258" mass="27978">MTDEDPHSAAGIDDRYEATATAYDLFNSSFRTDQVAALEALLPRLRPAAGPILDVGAGSGLNTEWLLTTLPDAEVVALEPSRAMRSLALGRLAGLPEWFPRVTVRPEDFFSAPLPRTLGGAVALGVLGHFDPGERAAVLAELAARLQPGAAALIDLQKPETPKRVEPFEFVIATIGQLNYRGIGEGWPAGDERMLWKMSYLTLDGERIVVEDTAEFVYHHPSPQTLAAETAQVGLSLERLGDTTFWLLTKNIADESDE</sequence>
<feature type="domain" description="Methyltransferase" evidence="1">
    <location>
        <begin position="52"/>
        <end position="149"/>
    </location>
</feature>
<dbReference type="SUPFAM" id="SSF53335">
    <property type="entry name" value="S-adenosyl-L-methionine-dependent methyltransferases"/>
    <property type="match status" value="1"/>
</dbReference>
<organism evidence="2 3">
    <name type="scientific">Auritidibacter ignavus</name>
    <dbReference type="NCBI Taxonomy" id="678932"/>
    <lineage>
        <taxon>Bacteria</taxon>
        <taxon>Bacillati</taxon>
        <taxon>Actinomycetota</taxon>
        <taxon>Actinomycetes</taxon>
        <taxon>Micrococcales</taxon>
        <taxon>Micrococcaceae</taxon>
        <taxon>Auritidibacter</taxon>
    </lineage>
</organism>
<dbReference type="AlphaFoldDB" id="A0AAJ6AFU1"/>
<gene>
    <name evidence="2" type="ORF">QDX21_09440</name>
</gene>
<dbReference type="GO" id="GO:0008168">
    <property type="term" value="F:methyltransferase activity"/>
    <property type="evidence" value="ECO:0007669"/>
    <property type="project" value="UniProtKB-KW"/>
</dbReference>
<evidence type="ECO:0000313" key="2">
    <source>
        <dbReference type="EMBL" id="WGH92526.1"/>
    </source>
</evidence>
<evidence type="ECO:0000259" key="1">
    <source>
        <dbReference type="Pfam" id="PF13649"/>
    </source>
</evidence>
<reference evidence="2 3" key="1">
    <citation type="submission" date="2023-03" db="EMBL/GenBank/DDBJ databases">
        <title>Complete genome sequences of several Auritidibacter ignavus strains isolated from ear infections.</title>
        <authorList>
            <person name="Baehr T."/>
            <person name="Baumhoegger A.M."/>
        </authorList>
    </citation>
    <scope>NUCLEOTIDE SEQUENCE [LARGE SCALE GENOMIC DNA]</scope>
    <source>
        <strain evidence="2 3">BABAE-6</strain>
    </source>
</reference>
<keyword evidence="3" id="KW-1185">Reference proteome</keyword>
<dbReference type="Proteomes" id="UP001224674">
    <property type="component" value="Chromosome"/>
</dbReference>
<dbReference type="InterPro" id="IPR029063">
    <property type="entry name" value="SAM-dependent_MTases_sf"/>
</dbReference>
<dbReference type="RefSeq" id="WP_279674575.1">
    <property type="nucleotide sequence ID" value="NZ_CP122566.1"/>
</dbReference>
<dbReference type="Pfam" id="PF13649">
    <property type="entry name" value="Methyltransf_25"/>
    <property type="match status" value="1"/>
</dbReference>
<dbReference type="GO" id="GO:0032259">
    <property type="term" value="P:methylation"/>
    <property type="evidence" value="ECO:0007669"/>
    <property type="project" value="UniProtKB-KW"/>
</dbReference>